<dbReference type="OMA" id="NIETFGH"/>
<protein>
    <recommendedName>
        <fullName evidence="3">S-locus glycoprotein domain-containing protein</fullName>
    </recommendedName>
</protein>
<gene>
    <name evidence="4" type="ORF">AMTR_s00022p00191580</name>
</gene>
<evidence type="ECO:0000256" key="1">
    <source>
        <dbReference type="ARBA" id="ARBA00022729"/>
    </source>
</evidence>
<dbReference type="InterPro" id="IPR000858">
    <property type="entry name" value="S_locus_glycoprot_dom"/>
</dbReference>
<evidence type="ECO:0000313" key="4">
    <source>
        <dbReference type="EMBL" id="ERN11612.1"/>
    </source>
</evidence>
<feature type="domain" description="S-locus glycoprotein" evidence="3">
    <location>
        <begin position="78"/>
        <end position="143"/>
    </location>
</feature>
<dbReference type="InterPro" id="IPR051343">
    <property type="entry name" value="G-type_lectin_kinases/EP1-like"/>
</dbReference>
<dbReference type="HOGENOM" id="CLU_996011_0_0_1"/>
<dbReference type="AlphaFoldDB" id="W1PNL0"/>
<dbReference type="Pfam" id="PF00954">
    <property type="entry name" value="S_locus_glycop"/>
    <property type="match status" value="1"/>
</dbReference>
<dbReference type="PANTHER" id="PTHR47976">
    <property type="entry name" value="G-TYPE LECTIN S-RECEPTOR-LIKE SERINE/THREONINE-PROTEIN KINASE SD2-5"/>
    <property type="match status" value="1"/>
</dbReference>
<dbReference type="Gramene" id="ERN11612">
    <property type="protein sequence ID" value="ERN11612"/>
    <property type="gene ID" value="AMTR_s00022p00191580"/>
</dbReference>
<accession>W1PNL0</accession>
<dbReference type="InterPro" id="IPR036426">
    <property type="entry name" value="Bulb-type_lectin_dom_sf"/>
</dbReference>
<evidence type="ECO:0000256" key="2">
    <source>
        <dbReference type="ARBA" id="ARBA00023157"/>
    </source>
</evidence>
<name>W1PNL0_AMBTC</name>
<reference evidence="5" key="1">
    <citation type="journal article" date="2013" name="Science">
        <title>The Amborella genome and the evolution of flowering plants.</title>
        <authorList>
            <consortium name="Amborella Genome Project"/>
        </authorList>
    </citation>
    <scope>NUCLEOTIDE SEQUENCE [LARGE SCALE GENOMIC DNA]</scope>
</reference>
<dbReference type="EMBL" id="KI392687">
    <property type="protein sequence ID" value="ERN11612.1"/>
    <property type="molecule type" value="Genomic_DNA"/>
</dbReference>
<keyword evidence="2" id="KW-1015">Disulfide bond</keyword>
<keyword evidence="5" id="KW-1185">Reference proteome</keyword>
<proteinExistence type="predicted"/>
<organism evidence="4 5">
    <name type="scientific">Amborella trichopoda</name>
    <dbReference type="NCBI Taxonomy" id="13333"/>
    <lineage>
        <taxon>Eukaryota</taxon>
        <taxon>Viridiplantae</taxon>
        <taxon>Streptophyta</taxon>
        <taxon>Embryophyta</taxon>
        <taxon>Tracheophyta</taxon>
        <taxon>Spermatophyta</taxon>
        <taxon>Magnoliopsida</taxon>
        <taxon>Amborellales</taxon>
        <taxon>Amborellaceae</taxon>
        <taxon>Amborella</taxon>
    </lineage>
</organism>
<evidence type="ECO:0000259" key="3">
    <source>
        <dbReference type="Pfam" id="PF00954"/>
    </source>
</evidence>
<sequence>MENDYGPGRFLLELEDDGNVVQYPKGRQNPDSTYYKSGTNRASYDVLVFNSSGPLYLMNSMNQLRKNILSKEVDSPELYHLRATLDSDGIFQQYFIWKNRGRKKWNAFSRFPSDIGPCEVPGACGVNGYCVVDQDRKAKCQCPRKCSFVNHSYQFGGCKPDFITGCIDYKRSEYTIIELDNLNWPNGDYELLEIDEGEWIKACMEDCFCDAAIYGDNQCWKKNDAID</sequence>
<dbReference type="PANTHER" id="PTHR47976:SF108">
    <property type="entry name" value="G-TYPE LECTIN S-RECEPTOR-LIKE SERINE_THREONINE-PROTEIN KINASE LECRK1"/>
    <property type="match status" value="1"/>
</dbReference>
<evidence type="ECO:0000313" key="5">
    <source>
        <dbReference type="Proteomes" id="UP000017836"/>
    </source>
</evidence>
<keyword evidence="1" id="KW-0732">Signal</keyword>
<dbReference type="GO" id="GO:0048544">
    <property type="term" value="P:recognition of pollen"/>
    <property type="evidence" value="ECO:0007669"/>
    <property type="project" value="InterPro"/>
</dbReference>
<dbReference type="Proteomes" id="UP000017836">
    <property type="component" value="Unassembled WGS sequence"/>
</dbReference>
<dbReference type="Gene3D" id="2.90.10.10">
    <property type="entry name" value="Bulb-type lectin domain"/>
    <property type="match status" value="1"/>
</dbReference>